<dbReference type="OrthoDB" id="2631350at2759"/>
<dbReference type="EMBL" id="CAJVPK010000548">
    <property type="protein sequence ID" value="CAG8524873.1"/>
    <property type="molecule type" value="Genomic_DNA"/>
</dbReference>
<proteinExistence type="predicted"/>
<sequence length="352" mass="40804">MELSKSSRSTRDLYSSLLVNRLWCKVTIPILWKLPLGQKYNWRNDKKLKKNALCIRTYISCMDTQARTFTYSKWNLESFTSTIGNDYICSLYESMRLICDNILNMDLTLNSYSQVKLLIKLISFQKRLENLSIVVNAYLDLDCNSLFRAIISQKETLNSLRLKSVNLNRVEENSSSIGKFFSLQELSIVGCSGFHKSVCLSLASSFTQLSSFHYSYSRHVTQKYSQEFIITELSLNKLSSGQVIKIFNNNFNELRRFSFDCRREIFDANELLCQMAENVPESLETIEIGMVFSWIFSTNSLRKFFEGGVVKEEEEIKMLFYCGIVVSIDIKKQETFYGIRIIACFVALIIYS</sequence>
<evidence type="ECO:0000313" key="1">
    <source>
        <dbReference type="EMBL" id="CAG8524873.1"/>
    </source>
</evidence>
<reference evidence="1" key="1">
    <citation type="submission" date="2021-06" db="EMBL/GenBank/DDBJ databases">
        <authorList>
            <person name="Kallberg Y."/>
            <person name="Tangrot J."/>
            <person name="Rosling A."/>
        </authorList>
    </citation>
    <scope>NUCLEOTIDE SEQUENCE</scope>
    <source>
        <strain evidence="1">AZ414A</strain>
    </source>
</reference>
<comment type="caution">
    <text evidence="1">The sequence shown here is derived from an EMBL/GenBank/DDBJ whole genome shotgun (WGS) entry which is preliminary data.</text>
</comment>
<gene>
    <name evidence="1" type="ORF">DEBURN_LOCUS5849</name>
</gene>
<protein>
    <submittedName>
        <fullName evidence="1">10588_t:CDS:1</fullName>
    </submittedName>
</protein>
<dbReference type="AlphaFoldDB" id="A0A9N9AC31"/>
<dbReference type="Proteomes" id="UP000789706">
    <property type="component" value="Unassembled WGS sequence"/>
</dbReference>
<name>A0A9N9AC31_9GLOM</name>
<keyword evidence="2" id="KW-1185">Reference proteome</keyword>
<evidence type="ECO:0000313" key="2">
    <source>
        <dbReference type="Proteomes" id="UP000789706"/>
    </source>
</evidence>
<accession>A0A9N9AC31</accession>
<organism evidence="1 2">
    <name type="scientific">Diversispora eburnea</name>
    <dbReference type="NCBI Taxonomy" id="1213867"/>
    <lineage>
        <taxon>Eukaryota</taxon>
        <taxon>Fungi</taxon>
        <taxon>Fungi incertae sedis</taxon>
        <taxon>Mucoromycota</taxon>
        <taxon>Glomeromycotina</taxon>
        <taxon>Glomeromycetes</taxon>
        <taxon>Diversisporales</taxon>
        <taxon>Diversisporaceae</taxon>
        <taxon>Diversispora</taxon>
    </lineage>
</organism>